<keyword evidence="1" id="KW-0805">Transcription regulation</keyword>
<dbReference type="InterPro" id="IPR018060">
    <property type="entry name" value="HTH_AraC"/>
</dbReference>
<proteinExistence type="predicted"/>
<dbReference type="SMART" id="SM00342">
    <property type="entry name" value="HTH_ARAC"/>
    <property type="match status" value="1"/>
</dbReference>
<dbReference type="GO" id="GO:0003700">
    <property type="term" value="F:DNA-binding transcription factor activity"/>
    <property type="evidence" value="ECO:0007669"/>
    <property type="project" value="InterPro"/>
</dbReference>
<feature type="compositionally biased region" description="Basic and acidic residues" evidence="4">
    <location>
        <begin position="267"/>
        <end position="284"/>
    </location>
</feature>
<dbReference type="Pfam" id="PF12833">
    <property type="entry name" value="HTH_18"/>
    <property type="match status" value="1"/>
</dbReference>
<evidence type="ECO:0000259" key="5">
    <source>
        <dbReference type="PROSITE" id="PS01124"/>
    </source>
</evidence>
<feature type="region of interest" description="Disordered" evidence="4">
    <location>
        <begin position="259"/>
        <end position="284"/>
    </location>
</feature>
<dbReference type="PANTHER" id="PTHR46796:SF6">
    <property type="entry name" value="ARAC SUBFAMILY"/>
    <property type="match status" value="1"/>
</dbReference>
<evidence type="ECO:0000256" key="2">
    <source>
        <dbReference type="ARBA" id="ARBA00023125"/>
    </source>
</evidence>
<dbReference type="KEGG" id="osu:NT6N_15890"/>
<dbReference type="InterPro" id="IPR020449">
    <property type="entry name" value="Tscrpt_reg_AraC-type_HTH"/>
</dbReference>
<dbReference type="PRINTS" id="PR00032">
    <property type="entry name" value="HTHARAC"/>
</dbReference>
<evidence type="ECO:0000256" key="4">
    <source>
        <dbReference type="SAM" id="MobiDB-lite"/>
    </source>
</evidence>
<gene>
    <name evidence="6" type="ORF">NT6N_15890</name>
</gene>
<dbReference type="PROSITE" id="PS01124">
    <property type="entry name" value="HTH_ARAC_FAMILY_2"/>
    <property type="match status" value="1"/>
</dbReference>
<dbReference type="SUPFAM" id="SSF46689">
    <property type="entry name" value="Homeodomain-like"/>
    <property type="match status" value="2"/>
</dbReference>
<dbReference type="InterPro" id="IPR009057">
    <property type="entry name" value="Homeodomain-like_sf"/>
</dbReference>
<evidence type="ECO:0000313" key="6">
    <source>
        <dbReference type="EMBL" id="BDS06549.1"/>
    </source>
</evidence>
<dbReference type="Gene3D" id="1.10.10.60">
    <property type="entry name" value="Homeodomain-like"/>
    <property type="match status" value="1"/>
</dbReference>
<protein>
    <recommendedName>
        <fullName evidence="5">HTH araC/xylS-type domain-containing protein</fullName>
    </recommendedName>
</protein>
<sequence>MRHYLRCIVGEASSQIISPVQRIMLVDEVTRQTTGDFESNSLPGHLIHVVLAGEVNQFAEGRPEHFGEGDVVWYHENEPVRGEILRAPWRFITINFEAVDMAPPPDDKRVMRAGANTAVLARSLLELWQDGDSSSLARDANAMIILLQLIMDIKGHHTLNAVPVYPLNARDCWWMAEKKMRQMLDQPLKLKEVAEIVGMSERTVIRACKAATGMPPAARIRELRHTHALNLLQHSSLTVTEIAYRVGYSRVQEFSRDFKKRSGMTPREARAVRPSYLERKNQKR</sequence>
<keyword evidence="3" id="KW-0804">Transcription</keyword>
<dbReference type="EMBL" id="AP026866">
    <property type="protein sequence ID" value="BDS06549.1"/>
    <property type="molecule type" value="Genomic_DNA"/>
</dbReference>
<organism evidence="6">
    <name type="scientific">Oceaniferula spumae</name>
    <dbReference type="NCBI Taxonomy" id="2979115"/>
    <lineage>
        <taxon>Bacteria</taxon>
        <taxon>Pseudomonadati</taxon>
        <taxon>Verrucomicrobiota</taxon>
        <taxon>Verrucomicrobiia</taxon>
        <taxon>Verrucomicrobiales</taxon>
        <taxon>Verrucomicrobiaceae</taxon>
        <taxon>Oceaniferula</taxon>
    </lineage>
</organism>
<dbReference type="InterPro" id="IPR037923">
    <property type="entry name" value="HTH-like"/>
</dbReference>
<accession>A0AAT9FKJ9</accession>
<dbReference type="InterPro" id="IPR050204">
    <property type="entry name" value="AraC_XylS_family_regulators"/>
</dbReference>
<name>A0AAT9FKJ9_9BACT</name>
<dbReference type="InterPro" id="IPR003313">
    <property type="entry name" value="AraC-bd"/>
</dbReference>
<dbReference type="AlphaFoldDB" id="A0AAT9FKJ9"/>
<keyword evidence="2" id="KW-0238">DNA-binding</keyword>
<dbReference type="PANTHER" id="PTHR46796">
    <property type="entry name" value="HTH-TYPE TRANSCRIPTIONAL ACTIVATOR RHAS-RELATED"/>
    <property type="match status" value="1"/>
</dbReference>
<dbReference type="Pfam" id="PF02311">
    <property type="entry name" value="AraC_binding"/>
    <property type="match status" value="1"/>
</dbReference>
<dbReference type="SUPFAM" id="SSF51215">
    <property type="entry name" value="Regulatory protein AraC"/>
    <property type="match status" value="1"/>
</dbReference>
<evidence type="ECO:0000256" key="3">
    <source>
        <dbReference type="ARBA" id="ARBA00023163"/>
    </source>
</evidence>
<evidence type="ECO:0000256" key="1">
    <source>
        <dbReference type="ARBA" id="ARBA00023015"/>
    </source>
</evidence>
<feature type="domain" description="HTH araC/xylS-type" evidence="5">
    <location>
        <begin position="174"/>
        <end position="272"/>
    </location>
</feature>
<dbReference type="GO" id="GO:0043565">
    <property type="term" value="F:sequence-specific DNA binding"/>
    <property type="evidence" value="ECO:0007669"/>
    <property type="project" value="InterPro"/>
</dbReference>
<reference evidence="6" key="1">
    <citation type="submission" date="2024-07" db="EMBL/GenBank/DDBJ databases">
        <title>Complete genome sequence of Verrucomicrobiaceae bacterium NT6N.</title>
        <authorList>
            <person name="Huang C."/>
            <person name="Takami H."/>
            <person name="Hamasaki K."/>
        </authorList>
    </citation>
    <scope>NUCLEOTIDE SEQUENCE</scope>
    <source>
        <strain evidence="6">NT6N</strain>
    </source>
</reference>